<reference evidence="3" key="1">
    <citation type="submission" date="2015-11" db="EMBL/GenBank/DDBJ databases">
        <authorList>
            <person name="Varghese N."/>
        </authorList>
    </citation>
    <scope>NUCLEOTIDE SEQUENCE [LARGE SCALE GENOMIC DNA]</scope>
    <source>
        <strain evidence="3">DSM 45899</strain>
    </source>
</reference>
<name>A0A0S4QRS8_9ACTN</name>
<accession>A0A0S4QRS8</accession>
<sequence length="177" mass="18633">MTLYRCPREDLGCSATFPTTGDLDYHLHLTHYYGRLARFGAALPPTRALPGGPRPARRVPDGLEGGAGTPTTAQSRHARDARPVAGAGAGDQAAIDSGTIGERPAIEAANTGGTDRPPRPASGVGVGDRSVSHRGGGNRGGGRTARFPRRRRPAERRVRELTAATAPDSESDGRRRH</sequence>
<protein>
    <submittedName>
        <fullName evidence="2">Uncharacterized protein</fullName>
    </submittedName>
</protein>
<evidence type="ECO:0000313" key="3">
    <source>
        <dbReference type="Proteomes" id="UP000198802"/>
    </source>
</evidence>
<gene>
    <name evidence="2" type="ORF">Ga0074812_11897</name>
</gene>
<evidence type="ECO:0000256" key="1">
    <source>
        <dbReference type="SAM" id="MobiDB-lite"/>
    </source>
</evidence>
<dbReference type="AlphaFoldDB" id="A0A0S4QRS8"/>
<feature type="compositionally biased region" description="Gly residues" evidence="1">
    <location>
        <begin position="134"/>
        <end position="143"/>
    </location>
</feature>
<organism evidence="2 3">
    <name type="scientific">Parafrankia irregularis</name>
    <dbReference type="NCBI Taxonomy" id="795642"/>
    <lineage>
        <taxon>Bacteria</taxon>
        <taxon>Bacillati</taxon>
        <taxon>Actinomycetota</taxon>
        <taxon>Actinomycetes</taxon>
        <taxon>Frankiales</taxon>
        <taxon>Frankiaceae</taxon>
        <taxon>Parafrankia</taxon>
    </lineage>
</organism>
<keyword evidence="3" id="KW-1185">Reference proteome</keyword>
<dbReference type="EMBL" id="FAOZ01000018">
    <property type="protein sequence ID" value="CUU58325.1"/>
    <property type="molecule type" value="Genomic_DNA"/>
</dbReference>
<evidence type="ECO:0000313" key="2">
    <source>
        <dbReference type="EMBL" id="CUU58325.1"/>
    </source>
</evidence>
<proteinExistence type="predicted"/>
<dbReference type="RefSeq" id="WP_091281244.1">
    <property type="nucleotide sequence ID" value="NZ_FAOZ01000018.1"/>
</dbReference>
<dbReference type="Proteomes" id="UP000198802">
    <property type="component" value="Unassembled WGS sequence"/>
</dbReference>
<feature type="region of interest" description="Disordered" evidence="1">
    <location>
        <begin position="45"/>
        <end position="177"/>
    </location>
</feature>